<name>A0A0B6VSX3_SERMA</name>
<geneLocation type="plasmid" evidence="3">
    <name>p11663</name>
</geneLocation>
<dbReference type="Pfam" id="PF13384">
    <property type="entry name" value="HTH_23"/>
    <property type="match status" value="1"/>
</dbReference>
<comment type="similarity">
    <text evidence="1">Belongs to the transposase 8 family.</text>
</comment>
<feature type="coiled-coil region" evidence="2">
    <location>
        <begin position="174"/>
        <end position="201"/>
    </location>
</feature>
<dbReference type="AlphaFoldDB" id="A0A0B6VSX3"/>
<keyword evidence="3" id="KW-0614">Plasmid</keyword>
<dbReference type="GO" id="GO:0003677">
    <property type="term" value="F:DNA binding"/>
    <property type="evidence" value="ECO:0007669"/>
    <property type="project" value="InterPro"/>
</dbReference>
<dbReference type="InterPro" id="IPR002514">
    <property type="entry name" value="Transposase_8"/>
</dbReference>
<dbReference type="InterPro" id="IPR009057">
    <property type="entry name" value="Homeodomain-like_sf"/>
</dbReference>
<evidence type="ECO:0000256" key="1">
    <source>
        <dbReference type="ARBA" id="ARBA00009964"/>
    </source>
</evidence>
<dbReference type="EMBL" id="AP014611">
    <property type="protein sequence ID" value="BAQ22146.1"/>
    <property type="molecule type" value="Genomic_DNA"/>
</dbReference>
<organism evidence="3">
    <name type="scientific">Serratia marcescens</name>
    <dbReference type="NCBI Taxonomy" id="615"/>
    <lineage>
        <taxon>Bacteria</taxon>
        <taxon>Pseudomonadati</taxon>
        <taxon>Pseudomonadota</taxon>
        <taxon>Gammaproteobacteria</taxon>
        <taxon>Enterobacterales</taxon>
        <taxon>Yersiniaceae</taxon>
        <taxon>Serratia</taxon>
    </lineage>
</organism>
<protein>
    <submittedName>
        <fullName evidence="3">Transposase family protein</fullName>
    </submittedName>
</protein>
<reference evidence="3" key="1">
    <citation type="submission" date="2014-06" db="EMBL/GenBank/DDBJ databases">
        <title>Sequence and analysis of p11663 plasmid from Serratia marcescens.</title>
        <authorList>
            <person name="Jin W."/>
            <person name="Wachino J."/>
            <person name="Arakawa Y."/>
        </authorList>
    </citation>
    <scope>NUCLEOTIDE SEQUENCE</scope>
    <source>
        <strain evidence="3">11663</strain>
        <plasmid evidence="3">p11663</plasmid>
    </source>
</reference>
<proteinExistence type="inferred from homology"/>
<keyword evidence="2" id="KW-0175">Coiled coil</keyword>
<dbReference type="GO" id="GO:0006313">
    <property type="term" value="P:DNA transposition"/>
    <property type="evidence" value="ECO:0007669"/>
    <property type="project" value="InterPro"/>
</dbReference>
<sequence length="201" mass="23470">MYSYEDRLRAVRLYLKLGRRMSATLRQLGYPTKNSLKAWLAEFERNQDLRRGYQRIKRQYTDEQKQRAVDHYIEQGYCLSHTIRSLGYPSREALRAWIRDLRPEFARTVVGSSAPTVARSRLEKQQAVIALNLRVGSAKDVADTVGVSRPTLYNWQHRLLGKVPLKPMTKKKGDTSLEQRHEALLRELAELESQNQRHCCK</sequence>
<evidence type="ECO:0000256" key="2">
    <source>
        <dbReference type="SAM" id="Coils"/>
    </source>
</evidence>
<dbReference type="GO" id="GO:0004803">
    <property type="term" value="F:transposase activity"/>
    <property type="evidence" value="ECO:0007669"/>
    <property type="project" value="InterPro"/>
</dbReference>
<accession>A0A0B6VSX3</accession>
<evidence type="ECO:0000313" key="3">
    <source>
        <dbReference type="EMBL" id="BAQ22146.1"/>
    </source>
</evidence>
<dbReference type="Pfam" id="PF01527">
    <property type="entry name" value="HTH_Tnp_1"/>
    <property type="match status" value="1"/>
</dbReference>
<dbReference type="SUPFAM" id="SSF46689">
    <property type="entry name" value="Homeodomain-like"/>
    <property type="match status" value="1"/>
</dbReference>